<protein>
    <submittedName>
        <fullName evidence="2">Uncharacterized protein</fullName>
    </submittedName>
</protein>
<keyword evidence="3" id="KW-1185">Reference proteome</keyword>
<dbReference type="EMBL" id="AP025028">
    <property type="protein sequence ID" value="BDA80199.1"/>
    <property type="molecule type" value="Genomic_DNA"/>
</dbReference>
<organism evidence="2 3">
    <name type="scientific">Leptospira kobayashii</name>
    <dbReference type="NCBI Taxonomy" id="1917830"/>
    <lineage>
        <taxon>Bacteria</taxon>
        <taxon>Pseudomonadati</taxon>
        <taxon>Spirochaetota</taxon>
        <taxon>Spirochaetia</taxon>
        <taxon>Leptospirales</taxon>
        <taxon>Leptospiraceae</taxon>
        <taxon>Leptospira</taxon>
    </lineage>
</organism>
<dbReference type="RefSeq" id="WP_109020899.1">
    <property type="nucleotide sequence ID" value="NZ_AP025028.1"/>
</dbReference>
<dbReference type="Proteomes" id="UP000245263">
    <property type="component" value="Chromosome 1"/>
</dbReference>
<proteinExistence type="predicted"/>
<evidence type="ECO:0000256" key="1">
    <source>
        <dbReference type="SAM" id="Coils"/>
    </source>
</evidence>
<evidence type="ECO:0000313" key="2">
    <source>
        <dbReference type="EMBL" id="BDA80199.1"/>
    </source>
</evidence>
<evidence type="ECO:0000313" key="3">
    <source>
        <dbReference type="Proteomes" id="UP000245263"/>
    </source>
</evidence>
<gene>
    <name evidence="2" type="ORF">LPTSP3_g31290</name>
</gene>
<keyword evidence="1" id="KW-0175">Coiled coil</keyword>
<feature type="coiled-coil region" evidence="1">
    <location>
        <begin position="126"/>
        <end position="163"/>
    </location>
</feature>
<reference evidence="2 3" key="1">
    <citation type="submission" date="2021-08" db="EMBL/GenBank/DDBJ databases">
        <title>Complete genome sequence of Leptospira kobayashii strain E30.</title>
        <authorList>
            <person name="Nakao R."/>
            <person name="Nakamura S."/>
            <person name="Masuzawa T."/>
            <person name="Koizumi N."/>
        </authorList>
    </citation>
    <scope>NUCLEOTIDE SEQUENCE [LARGE SCALE GENOMIC DNA]</scope>
    <source>
        <strain evidence="2 3">E30</strain>
    </source>
</reference>
<accession>A0ABM7UMB8</accession>
<name>A0ABM7UMB8_9LEPT</name>
<sequence>MTNYSDKLKNIRGFSSDFISLGVFSFRNAIVSYFTSFLDDELDGNYIDSSSNHININYLNSYIETIIHFHHFFEISLKSILENINIIYIYDIKEFEEVNFLHSIISNSIDKDTLLKKSKNFKTISLEKTLERLNKLKNLNSDLAKLLNELNIENNTINQLIHLRNEISHRGIHYLEINDFDDLIGSKIIPSAYKLISHSFPESTKEIWKHGNLQIKFEPIEAIIDHYKKNSKPNYHTLKIIKSLGKSAYSFPYFENNYGNKKIAFENSKDFNFSSETKECPVCGNLSLKFYEIGMSVRNKTFAECNNCSLFIDDIETFKKITFLN</sequence>